<keyword evidence="1" id="KW-1133">Transmembrane helix</keyword>
<proteinExistence type="predicted"/>
<reference evidence="2" key="2">
    <citation type="submission" date="2023-01" db="EMBL/GenBank/DDBJ databases">
        <authorList>
            <person name="Sun Q."/>
            <person name="Evtushenko L."/>
        </authorList>
    </citation>
    <scope>NUCLEOTIDE SEQUENCE</scope>
    <source>
        <strain evidence="2">VKM Ac-1401</strain>
    </source>
</reference>
<protein>
    <submittedName>
        <fullName evidence="2">Uncharacterized protein</fullName>
    </submittedName>
</protein>
<sequence>MIADALLRASLRLDAATPSPTPTSGADPNDVTPGVWGFVVIFVIAVIVVLLVIDMVRRIRRVRYRAEIAEKLDAEQAEAERRPDDRDDDDRP</sequence>
<keyword evidence="1" id="KW-0812">Transmembrane</keyword>
<feature type="transmembrane region" description="Helical" evidence="1">
    <location>
        <begin position="35"/>
        <end position="56"/>
    </location>
</feature>
<accession>A0A9W6H6U6</accession>
<evidence type="ECO:0000313" key="3">
    <source>
        <dbReference type="Proteomes" id="UP001142372"/>
    </source>
</evidence>
<comment type="caution">
    <text evidence="2">The sequence shown here is derived from an EMBL/GenBank/DDBJ whole genome shotgun (WGS) entry which is preliminary data.</text>
</comment>
<organism evidence="2 3">
    <name type="scientific">Leifsonia poae</name>
    <dbReference type="NCBI Taxonomy" id="110933"/>
    <lineage>
        <taxon>Bacteria</taxon>
        <taxon>Bacillati</taxon>
        <taxon>Actinomycetota</taxon>
        <taxon>Actinomycetes</taxon>
        <taxon>Micrococcales</taxon>
        <taxon>Microbacteriaceae</taxon>
        <taxon>Leifsonia</taxon>
    </lineage>
</organism>
<dbReference type="Proteomes" id="UP001142372">
    <property type="component" value="Unassembled WGS sequence"/>
</dbReference>
<keyword evidence="3" id="KW-1185">Reference proteome</keyword>
<evidence type="ECO:0000256" key="1">
    <source>
        <dbReference type="SAM" id="Phobius"/>
    </source>
</evidence>
<keyword evidence="1" id="KW-0472">Membrane</keyword>
<reference evidence="2" key="1">
    <citation type="journal article" date="2014" name="Int. J. Syst. Evol. Microbiol.">
        <title>Complete genome sequence of Corynebacterium casei LMG S-19264T (=DSM 44701T), isolated from a smear-ripened cheese.</title>
        <authorList>
            <consortium name="US DOE Joint Genome Institute (JGI-PGF)"/>
            <person name="Walter F."/>
            <person name="Albersmeier A."/>
            <person name="Kalinowski J."/>
            <person name="Ruckert C."/>
        </authorList>
    </citation>
    <scope>NUCLEOTIDE SEQUENCE</scope>
    <source>
        <strain evidence="2">VKM Ac-1401</strain>
    </source>
</reference>
<dbReference type="EMBL" id="BSEN01000001">
    <property type="protein sequence ID" value="GLJ74508.1"/>
    <property type="molecule type" value="Genomic_DNA"/>
</dbReference>
<gene>
    <name evidence="2" type="ORF">GCM10017584_00810</name>
</gene>
<name>A0A9W6H6U6_9MICO</name>
<dbReference type="RefSeq" id="WP_271175219.1">
    <property type="nucleotide sequence ID" value="NZ_BAAAJO010000001.1"/>
</dbReference>
<evidence type="ECO:0000313" key="2">
    <source>
        <dbReference type="EMBL" id="GLJ74508.1"/>
    </source>
</evidence>
<dbReference type="AlphaFoldDB" id="A0A9W6H6U6"/>